<dbReference type="PANTHER" id="PTHR24177:SF365">
    <property type="entry name" value="ANKYRIN REPEAT-CONTAINING PROTEIN NPR4-LIKE ISOFORM X1"/>
    <property type="match status" value="1"/>
</dbReference>
<feature type="transmembrane region" description="Helical" evidence="3">
    <location>
        <begin position="674"/>
        <end position="692"/>
    </location>
</feature>
<feature type="repeat" description="ANK" evidence="1">
    <location>
        <begin position="253"/>
        <end position="277"/>
    </location>
</feature>
<keyword evidence="1" id="KW-0040">ANK repeat</keyword>
<gene>
    <name evidence="6" type="primary">LOC116215886</name>
</gene>
<reference evidence="6" key="2">
    <citation type="submission" date="2025-08" db="UniProtKB">
        <authorList>
            <consortium name="RefSeq"/>
        </authorList>
    </citation>
    <scope>IDENTIFICATION</scope>
    <source>
        <tissue evidence="6">Leaf</tissue>
    </source>
</reference>
<dbReference type="RefSeq" id="XP_031407553.1">
    <property type="nucleotide sequence ID" value="XM_031551693.1"/>
</dbReference>
<dbReference type="AlphaFoldDB" id="A0A6P8ENL6"/>
<keyword evidence="3" id="KW-1133">Transmembrane helix</keyword>
<dbReference type="Pfam" id="PF12796">
    <property type="entry name" value="Ank_2"/>
    <property type="match status" value="1"/>
</dbReference>
<keyword evidence="5" id="KW-1185">Reference proteome</keyword>
<evidence type="ECO:0000313" key="6">
    <source>
        <dbReference type="RefSeq" id="XP_031407553.1"/>
    </source>
</evidence>
<dbReference type="OrthoDB" id="745831at2759"/>
<dbReference type="Pfam" id="PF14223">
    <property type="entry name" value="Retrotran_gag_2"/>
    <property type="match status" value="1"/>
</dbReference>
<dbReference type="Proteomes" id="UP000515151">
    <property type="component" value="Chromosome 8"/>
</dbReference>
<dbReference type="InterPro" id="IPR036770">
    <property type="entry name" value="Ankyrin_rpt-contain_sf"/>
</dbReference>
<dbReference type="Pfam" id="PF13962">
    <property type="entry name" value="PGG"/>
    <property type="match status" value="1"/>
</dbReference>
<sequence length="828" mass="92237">MDMSNHAGGIGIQLLDHSNYKVWRTCMESYLVGEDLWDVVDGNDTTSPEPEATADEIISSSDALKKWKRLNAKAEFALKRSISQTLFDRIIGCKSAHEIWQTLRLLNEGDKAEADPTQTHRADGPNNDAVDKSKLETDDGDNSSDTSSSGSNNDAAGGSNSDAAGSSPDPFQFCGSYKGGDLRRYQDLHKAALSGDWETAERTFESDPEAKTAIISTRRETALHVATSTGQTRFVEKLVQLLSPKDLEMTDFKGQTALHIAAICGSLDAVKTLLKKNQMLTQIVDTEGFTALHSAAYFDSKDVMWHLTLNTTDDPPGRPFTGPKAGELIQVLVWSGSYDICLHLLERYPNLAITTSETRQGMLSALTDKPSDFESGCKLHFWQRCIYHLLPEEVVLYGHMPPRLFKNDVEDPDPAVNTQISPASAATYWTPVRQWSIKIAWKALEYFAFGAIKCIKDEKYKHKCTRRLVEIACQEISRSMTPPEILQCLASGAVPLQAVETGTVEIVTICLQYFPYMIWIDSSLGTMHQEAIILRQEKVLNLLLDQNVTSKLMAIIENEADQNLLHLAAKLSPYPELSSISCPALQMQRELQWFQVRCMLLNSFATLNLHFISCSNHRLLQTCMPLQAVEEFAPHSVRLRKDKKGLTAQELFTREHTKLLQDAERWMKDTANSCMVVSTLIATVVFAATFTVPGGNVEGKGIPLFLSEQVFMLFAVSDALALFSSTTAILMFLSILTARYAEEDFLRALPKRLILGFASLFLAIATMMVAFGAALHIVLSDRFKWIFLPIIALTSVPVALFVMLQLPLFIFMVKSTYGSGIFHPKKIW</sequence>
<keyword evidence="3" id="KW-0472">Membrane</keyword>
<dbReference type="GO" id="GO:0016020">
    <property type="term" value="C:membrane"/>
    <property type="evidence" value="ECO:0007669"/>
    <property type="project" value="TreeGrafter"/>
</dbReference>
<dbReference type="Gene3D" id="1.25.40.20">
    <property type="entry name" value="Ankyrin repeat-containing domain"/>
    <property type="match status" value="1"/>
</dbReference>
<feature type="domain" description="PGG" evidence="4">
    <location>
        <begin position="665"/>
        <end position="777"/>
    </location>
</feature>
<evidence type="ECO:0000256" key="2">
    <source>
        <dbReference type="SAM" id="MobiDB-lite"/>
    </source>
</evidence>
<dbReference type="InterPro" id="IPR026961">
    <property type="entry name" value="PGG_dom"/>
</dbReference>
<proteinExistence type="predicted"/>
<name>A0A6P8ENL6_PUNGR</name>
<feature type="compositionally biased region" description="Basic and acidic residues" evidence="2">
    <location>
        <begin position="113"/>
        <end position="137"/>
    </location>
</feature>
<feature type="region of interest" description="Disordered" evidence="2">
    <location>
        <begin position="113"/>
        <end position="169"/>
    </location>
</feature>
<dbReference type="PROSITE" id="PS50088">
    <property type="entry name" value="ANK_REPEAT"/>
    <property type="match status" value="1"/>
</dbReference>
<evidence type="ECO:0000256" key="3">
    <source>
        <dbReference type="SAM" id="Phobius"/>
    </source>
</evidence>
<feature type="transmembrane region" description="Helical" evidence="3">
    <location>
        <begin position="712"/>
        <end position="741"/>
    </location>
</feature>
<dbReference type="PROSITE" id="PS50297">
    <property type="entry name" value="ANK_REP_REGION"/>
    <property type="match status" value="1"/>
</dbReference>
<feature type="transmembrane region" description="Helical" evidence="3">
    <location>
        <begin position="753"/>
        <end position="779"/>
    </location>
</feature>
<dbReference type="InterPro" id="IPR002110">
    <property type="entry name" value="Ankyrin_rpt"/>
</dbReference>
<evidence type="ECO:0000259" key="4">
    <source>
        <dbReference type="Pfam" id="PF13962"/>
    </source>
</evidence>
<evidence type="ECO:0000256" key="1">
    <source>
        <dbReference type="PROSITE-ProRule" id="PRU00023"/>
    </source>
</evidence>
<dbReference type="SUPFAM" id="SSF48403">
    <property type="entry name" value="Ankyrin repeat"/>
    <property type="match status" value="1"/>
</dbReference>
<evidence type="ECO:0000313" key="5">
    <source>
        <dbReference type="Proteomes" id="UP000515151"/>
    </source>
</evidence>
<dbReference type="PANTHER" id="PTHR24177">
    <property type="entry name" value="CASKIN"/>
    <property type="match status" value="1"/>
</dbReference>
<dbReference type="GeneID" id="116215886"/>
<accession>A0A6P8ENL6</accession>
<organism evidence="5 6">
    <name type="scientific">Punica granatum</name>
    <name type="common">Pomegranate</name>
    <dbReference type="NCBI Taxonomy" id="22663"/>
    <lineage>
        <taxon>Eukaryota</taxon>
        <taxon>Viridiplantae</taxon>
        <taxon>Streptophyta</taxon>
        <taxon>Embryophyta</taxon>
        <taxon>Tracheophyta</taxon>
        <taxon>Spermatophyta</taxon>
        <taxon>Magnoliopsida</taxon>
        <taxon>eudicotyledons</taxon>
        <taxon>Gunneridae</taxon>
        <taxon>Pentapetalae</taxon>
        <taxon>rosids</taxon>
        <taxon>malvids</taxon>
        <taxon>Myrtales</taxon>
        <taxon>Lythraceae</taxon>
        <taxon>Punica</taxon>
    </lineage>
</organism>
<protein>
    <submittedName>
        <fullName evidence="6">Uncharacterized protein LOC116215886 isoform X1</fullName>
    </submittedName>
</protein>
<reference evidence="5" key="1">
    <citation type="journal article" date="2020" name="Plant Biotechnol. J.">
        <title>The pomegranate (Punica granatum L.) draft genome dissects genetic divergence between soft- and hard-seeded cultivars.</title>
        <authorList>
            <person name="Luo X."/>
            <person name="Li H."/>
            <person name="Wu Z."/>
            <person name="Yao W."/>
            <person name="Zhao P."/>
            <person name="Cao D."/>
            <person name="Yu H."/>
            <person name="Li K."/>
            <person name="Poudel K."/>
            <person name="Zhao D."/>
            <person name="Zhang F."/>
            <person name="Xia X."/>
            <person name="Chen L."/>
            <person name="Wang Q."/>
            <person name="Jing D."/>
            <person name="Cao S."/>
        </authorList>
    </citation>
    <scope>NUCLEOTIDE SEQUENCE [LARGE SCALE GENOMIC DNA]</scope>
    <source>
        <strain evidence="5">cv. Tunisia</strain>
    </source>
</reference>
<dbReference type="SMART" id="SM00248">
    <property type="entry name" value="ANK"/>
    <property type="match status" value="3"/>
</dbReference>
<feature type="transmembrane region" description="Helical" evidence="3">
    <location>
        <begin position="785"/>
        <end position="813"/>
    </location>
</feature>
<feature type="compositionally biased region" description="Low complexity" evidence="2">
    <location>
        <begin position="143"/>
        <end position="167"/>
    </location>
</feature>
<keyword evidence="3" id="KW-0812">Transmembrane</keyword>